<dbReference type="Pfam" id="PF13520">
    <property type="entry name" value="AA_permease_2"/>
    <property type="match status" value="1"/>
</dbReference>
<organism evidence="6 7">
    <name type="scientific">Allohahella marinimesophila</name>
    <dbReference type="NCBI Taxonomy" id="1054972"/>
    <lineage>
        <taxon>Bacteria</taxon>
        <taxon>Pseudomonadati</taxon>
        <taxon>Pseudomonadota</taxon>
        <taxon>Gammaproteobacteria</taxon>
        <taxon>Oceanospirillales</taxon>
        <taxon>Hahellaceae</taxon>
        <taxon>Allohahella</taxon>
    </lineage>
</organism>
<evidence type="ECO:0000256" key="3">
    <source>
        <dbReference type="ARBA" id="ARBA00022989"/>
    </source>
</evidence>
<dbReference type="PANTHER" id="PTHR11785:SF512">
    <property type="entry name" value="SOBREMESA, ISOFORM B"/>
    <property type="match status" value="1"/>
</dbReference>
<feature type="transmembrane region" description="Helical" evidence="5">
    <location>
        <begin position="229"/>
        <end position="251"/>
    </location>
</feature>
<feature type="transmembrane region" description="Helical" evidence="5">
    <location>
        <begin position="191"/>
        <end position="209"/>
    </location>
</feature>
<feature type="transmembrane region" description="Helical" evidence="5">
    <location>
        <begin position="42"/>
        <end position="62"/>
    </location>
</feature>
<name>A0ABP7Q8W8_9GAMM</name>
<comment type="caution">
    <text evidence="6">The sequence shown here is derived from an EMBL/GenBank/DDBJ whole genome shotgun (WGS) entry which is preliminary data.</text>
</comment>
<proteinExistence type="predicted"/>
<evidence type="ECO:0000256" key="2">
    <source>
        <dbReference type="ARBA" id="ARBA00022692"/>
    </source>
</evidence>
<comment type="subcellular location">
    <subcellularLocation>
        <location evidence="1">Membrane</location>
        <topology evidence="1">Multi-pass membrane protein</topology>
    </subcellularLocation>
</comment>
<dbReference type="Gene3D" id="1.20.1740.10">
    <property type="entry name" value="Amino acid/polyamine transporter I"/>
    <property type="match status" value="1"/>
</dbReference>
<evidence type="ECO:0000256" key="5">
    <source>
        <dbReference type="SAM" id="Phobius"/>
    </source>
</evidence>
<feature type="transmembrane region" description="Helical" evidence="5">
    <location>
        <begin position="82"/>
        <end position="106"/>
    </location>
</feature>
<dbReference type="RefSeq" id="WP_344809262.1">
    <property type="nucleotide sequence ID" value="NZ_BAABBO010000021.1"/>
</dbReference>
<feature type="transmembrane region" description="Helical" evidence="5">
    <location>
        <begin position="157"/>
        <end position="179"/>
    </location>
</feature>
<keyword evidence="7" id="KW-1185">Reference proteome</keyword>
<dbReference type="PANTHER" id="PTHR11785">
    <property type="entry name" value="AMINO ACID TRANSPORTER"/>
    <property type="match status" value="1"/>
</dbReference>
<keyword evidence="4 5" id="KW-0472">Membrane</keyword>
<reference evidence="7" key="1">
    <citation type="journal article" date="2019" name="Int. J. Syst. Evol. Microbiol.">
        <title>The Global Catalogue of Microorganisms (GCM) 10K type strain sequencing project: providing services to taxonomists for standard genome sequencing and annotation.</title>
        <authorList>
            <consortium name="The Broad Institute Genomics Platform"/>
            <consortium name="The Broad Institute Genome Sequencing Center for Infectious Disease"/>
            <person name="Wu L."/>
            <person name="Ma J."/>
        </authorList>
    </citation>
    <scope>NUCLEOTIDE SEQUENCE [LARGE SCALE GENOMIC DNA]</scope>
    <source>
        <strain evidence="7">JCM 17555</strain>
    </source>
</reference>
<feature type="transmembrane region" description="Helical" evidence="5">
    <location>
        <begin position="12"/>
        <end position="36"/>
    </location>
</feature>
<feature type="transmembrane region" description="Helical" evidence="5">
    <location>
        <begin position="408"/>
        <end position="429"/>
    </location>
</feature>
<feature type="transmembrane region" description="Helical" evidence="5">
    <location>
        <begin position="325"/>
        <end position="345"/>
    </location>
</feature>
<evidence type="ECO:0000256" key="1">
    <source>
        <dbReference type="ARBA" id="ARBA00004141"/>
    </source>
</evidence>
<gene>
    <name evidence="6" type="ORF">GCM10022278_37310</name>
</gene>
<accession>A0ABP7Q8W8</accession>
<evidence type="ECO:0000256" key="4">
    <source>
        <dbReference type="ARBA" id="ARBA00023136"/>
    </source>
</evidence>
<dbReference type="Proteomes" id="UP001501337">
    <property type="component" value="Unassembled WGS sequence"/>
</dbReference>
<keyword evidence="2 5" id="KW-0812">Transmembrane</keyword>
<evidence type="ECO:0000313" key="6">
    <source>
        <dbReference type="EMBL" id="GAA3977085.1"/>
    </source>
</evidence>
<feature type="transmembrane region" description="Helical" evidence="5">
    <location>
        <begin position="281"/>
        <end position="304"/>
    </location>
</feature>
<keyword evidence="3 5" id="KW-1133">Transmembrane helix</keyword>
<dbReference type="PIRSF" id="PIRSF006060">
    <property type="entry name" value="AA_transporter"/>
    <property type="match status" value="1"/>
</dbReference>
<evidence type="ECO:0000313" key="7">
    <source>
        <dbReference type="Proteomes" id="UP001501337"/>
    </source>
</evidence>
<dbReference type="InterPro" id="IPR050598">
    <property type="entry name" value="AminoAcid_Transporter"/>
</dbReference>
<sequence length="455" mass="48343">MSDPYQSGSLSLAGAVAMGTGVMIGAGIFALTGQVAEMAGPLFPLAFLVAAIISGFSAYSYVKMANAYPSAGGIGMFLNKAYGRSVMTGACALLMVFSMIINESLVARTFGTYTMQVFGGNKDSNWVPILGVILIAAAFAVNVANNKLISRISMVAAALKVGGILVFAAATLYMAGFAFQPASSVANSEGAAGGMLGFVAAVALGILAYKGFTTITNSGGELTDPKKNVGRAIIISLTLCLVVYLLVGWAVGSTLTIPEIVQAKDYALAEASRPAFGKYGVWFTVGVAIIATASGILASIFAVSRMMAMLTKMEIIPHRHLGMSGHIQTHMLVYVCVIAALLTVFFDLSRIASLGAIFYLIMDIALHWGVFRYLRSDIDAKGWVMISAIILDLVVLGAFIWLKWQQDIYVLYWAAGGVIAIFVLERLFLRFHGNSEGEDRNYVSPADWDEAKNKS</sequence>
<dbReference type="InterPro" id="IPR002293">
    <property type="entry name" value="AA/rel_permease1"/>
</dbReference>
<protein>
    <submittedName>
        <fullName evidence="6">APC family permease</fullName>
    </submittedName>
</protein>
<feature type="transmembrane region" description="Helical" evidence="5">
    <location>
        <begin position="383"/>
        <end position="402"/>
    </location>
</feature>
<feature type="transmembrane region" description="Helical" evidence="5">
    <location>
        <begin position="126"/>
        <end position="145"/>
    </location>
</feature>
<dbReference type="EMBL" id="BAABBO010000021">
    <property type="protein sequence ID" value="GAA3977085.1"/>
    <property type="molecule type" value="Genomic_DNA"/>
</dbReference>
<feature type="transmembrane region" description="Helical" evidence="5">
    <location>
        <begin position="351"/>
        <end position="371"/>
    </location>
</feature>